<dbReference type="Proteomes" id="UP001156666">
    <property type="component" value="Unassembled WGS sequence"/>
</dbReference>
<reference evidence="4" key="1">
    <citation type="journal article" date="2014" name="Int. J. Syst. Evol. Microbiol.">
        <title>Complete genome sequence of Corynebacterium casei LMG S-19264T (=DSM 44701T), isolated from a smear-ripened cheese.</title>
        <authorList>
            <consortium name="US DOE Joint Genome Institute (JGI-PGF)"/>
            <person name="Walter F."/>
            <person name="Albersmeier A."/>
            <person name="Kalinowski J."/>
            <person name="Ruckert C."/>
        </authorList>
    </citation>
    <scope>NUCLEOTIDE SEQUENCE</scope>
    <source>
        <strain evidence="4">NBRC 108769</strain>
    </source>
</reference>
<protein>
    <recommendedName>
        <fullName evidence="3">Molybdopterin synthase sulfur carrier subunit</fullName>
    </recommendedName>
</protein>
<dbReference type="InterPro" id="IPR016155">
    <property type="entry name" value="Mopterin_synth/thiamin_S_b"/>
</dbReference>
<gene>
    <name evidence="4" type="primary">moaD</name>
    <name evidence="4" type="ORF">GCM10007940_25510</name>
</gene>
<reference evidence="4" key="2">
    <citation type="submission" date="2023-01" db="EMBL/GenBank/DDBJ databases">
        <title>Draft genome sequence of Portibacter lacus strain NBRC 108769.</title>
        <authorList>
            <person name="Sun Q."/>
            <person name="Mori K."/>
        </authorList>
    </citation>
    <scope>NUCLEOTIDE SEQUENCE</scope>
    <source>
        <strain evidence="4">NBRC 108769</strain>
    </source>
</reference>
<dbReference type="Gene3D" id="3.10.20.30">
    <property type="match status" value="1"/>
</dbReference>
<organism evidence="4 5">
    <name type="scientific">Portibacter lacus</name>
    <dbReference type="NCBI Taxonomy" id="1099794"/>
    <lineage>
        <taxon>Bacteria</taxon>
        <taxon>Pseudomonadati</taxon>
        <taxon>Bacteroidota</taxon>
        <taxon>Saprospiria</taxon>
        <taxon>Saprospirales</taxon>
        <taxon>Haliscomenobacteraceae</taxon>
        <taxon>Portibacter</taxon>
    </lineage>
</organism>
<comment type="similarity">
    <text evidence="2">Belongs to the MoaD family.</text>
</comment>
<evidence type="ECO:0000256" key="3">
    <source>
        <dbReference type="ARBA" id="ARBA00024247"/>
    </source>
</evidence>
<evidence type="ECO:0000256" key="2">
    <source>
        <dbReference type="ARBA" id="ARBA00024200"/>
    </source>
</evidence>
<name>A0AA37WDI6_9BACT</name>
<dbReference type="AlphaFoldDB" id="A0AA37WDI6"/>
<dbReference type="InterPro" id="IPR003749">
    <property type="entry name" value="ThiS/MoaD-like"/>
</dbReference>
<dbReference type="EMBL" id="BSOH01000014">
    <property type="protein sequence ID" value="GLR17936.1"/>
    <property type="molecule type" value="Genomic_DNA"/>
</dbReference>
<keyword evidence="1" id="KW-0547">Nucleotide-binding</keyword>
<dbReference type="PANTHER" id="PTHR33359:SF1">
    <property type="entry name" value="MOLYBDOPTERIN SYNTHASE SULFUR CARRIER SUBUNIT"/>
    <property type="match status" value="1"/>
</dbReference>
<dbReference type="GO" id="GO:0006777">
    <property type="term" value="P:Mo-molybdopterin cofactor biosynthetic process"/>
    <property type="evidence" value="ECO:0007669"/>
    <property type="project" value="InterPro"/>
</dbReference>
<dbReference type="InterPro" id="IPR044672">
    <property type="entry name" value="MOCS2A"/>
</dbReference>
<evidence type="ECO:0000313" key="4">
    <source>
        <dbReference type="EMBL" id="GLR17936.1"/>
    </source>
</evidence>
<dbReference type="RefSeq" id="WP_235291612.1">
    <property type="nucleotide sequence ID" value="NZ_BSOH01000014.1"/>
</dbReference>
<dbReference type="InterPro" id="IPR012675">
    <property type="entry name" value="Beta-grasp_dom_sf"/>
</dbReference>
<comment type="caution">
    <text evidence="4">The sequence shown here is derived from an EMBL/GenBank/DDBJ whole genome shotgun (WGS) entry which is preliminary data.</text>
</comment>
<evidence type="ECO:0000313" key="5">
    <source>
        <dbReference type="Proteomes" id="UP001156666"/>
    </source>
</evidence>
<dbReference type="Pfam" id="PF02597">
    <property type="entry name" value="ThiS"/>
    <property type="match status" value="1"/>
</dbReference>
<proteinExistence type="inferred from homology"/>
<sequence length="80" mass="8916">MKIDLLAFGIAKDILGYTQSSYMVEHSISIADLKKQLSNQFPSFEKLSKFDIAVNQEYQSDDFELSENDEVAIIPPVSGG</sequence>
<accession>A0AA37WDI6</accession>
<keyword evidence="5" id="KW-1185">Reference proteome</keyword>
<dbReference type="CDD" id="cd00754">
    <property type="entry name" value="Ubl_MoaD"/>
    <property type="match status" value="1"/>
</dbReference>
<dbReference type="GO" id="GO:1990133">
    <property type="term" value="C:molybdopterin adenylyltransferase complex"/>
    <property type="evidence" value="ECO:0007669"/>
    <property type="project" value="TreeGrafter"/>
</dbReference>
<evidence type="ECO:0000256" key="1">
    <source>
        <dbReference type="ARBA" id="ARBA00022741"/>
    </source>
</evidence>
<dbReference type="SUPFAM" id="SSF54285">
    <property type="entry name" value="MoaD/ThiS"/>
    <property type="match status" value="1"/>
</dbReference>
<dbReference type="GO" id="GO:0000166">
    <property type="term" value="F:nucleotide binding"/>
    <property type="evidence" value="ECO:0007669"/>
    <property type="project" value="UniProtKB-KW"/>
</dbReference>
<dbReference type="PANTHER" id="PTHR33359">
    <property type="entry name" value="MOLYBDOPTERIN SYNTHASE SULFUR CARRIER SUBUNIT"/>
    <property type="match status" value="1"/>
</dbReference>